<evidence type="ECO:0000313" key="1">
    <source>
        <dbReference type="EMBL" id="SUZ59812.1"/>
    </source>
</evidence>
<dbReference type="EMBL" id="UINC01000700">
    <property type="protein sequence ID" value="SUZ59812.1"/>
    <property type="molecule type" value="Genomic_DNA"/>
</dbReference>
<accession>A0A381NYV0</accession>
<reference evidence="1" key="1">
    <citation type="submission" date="2018-05" db="EMBL/GenBank/DDBJ databases">
        <authorList>
            <person name="Lanie J.A."/>
            <person name="Ng W.-L."/>
            <person name="Kazmierczak K.M."/>
            <person name="Andrzejewski T.M."/>
            <person name="Davidsen T.M."/>
            <person name="Wayne K.J."/>
            <person name="Tettelin H."/>
            <person name="Glass J.I."/>
            <person name="Rusch D."/>
            <person name="Podicherti R."/>
            <person name="Tsui H.-C.T."/>
            <person name="Winkler M.E."/>
        </authorList>
    </citation>
    <scope>NUCLEOTIDE SEQUENCE</scope>
</reference>
<organism evidence="1">
    <name type="scientific">marine metagenome</name>
    <dbReference type="NCBI Taxonomy" id="408172"/>
    <lineage>
        <taxon>unclassified sequences</taxon>
        <taxon>metagenomes</taxon>
        <taxon>ecological metagenomes</taxon>
    </lineage>
</organism>
<protein>
    <submittedName>
        <fullName evidence="1">Uncharacterized protein</fullName>
    </submittedName>
</protein>
<sequence length="41" mass="4544">MTPFFEDEYQEIAGWSSLVARWAHNPKVAGSNPAPATKNKP</sequence>
<dbReference type="AntiFam" id="ANF00010">
    <property type="entry name" value="tRNA translation"/>
</dbReference>
<proteinExistence type="predicted"/>
<name>A0A381NYV0_9ZZZZ</name>
<dbReference type="AlphaFoldDB" id="A0A381NYV0"/>
<gene>
    <name evidence="1" type="ORF">METZ01_LOCUS12666</name>
</gene>